<reference evidence="1 2" key="1">
    <citation type="journal article" date="2011" name="Plasmid">
        <title>Streptomyces turgidiscabies Car8 contains a modular pathogenicity island that shares virulence genes with other actinobacterial plant pathogens.</title>
        <authorList>
            <person name="Huguet-Tapia J.C."/>
            <person name="Badger J.H."/>
            <person name="Loria R."/>
            <person name="Pettis G.S."/>
        </authorList>
    </citation>
    <scope>NUCLEOTIDE SEQUENCE [LARGE SCALE GENOMIC DNA]</scope>
    <source>
        <strain evidence="1 2">Car8</strain>
    </source>
</reference>
<sequence>MIAEETIASIEQGRRPLMNDLAEQIDQLLGLKGMLVAGVTELPEIDQFPPVRGGVHGART</sequence>
<proteinExistence type="predicted"/>
<protein>
    <submittedName>
        <fullName evidence="1">Toxin-antitoxin system, antitoxin component, Xre domain protein</fullName>
    </submittedName>
</protein>
<evidence type="ECO:0000313" key="2">
    <source>
        <dbReference type="Proteomes" id="UP000010931"/>
    </source>
</evidence>
<dbReference type="Proteomes" id="UP000010931">
    <property type="component" value="Unassembled WGS sequence"/>
</dbReference>
<dbReference type="AlphaFoldDB" id="L7FJ92"/>
<accession>L7FJ92</accession>
<organism evidence="1 2">
    <name type="scientific">Streptomyces turgidiscabies (strain Car8)</name>
    <dbReference type="NCBI Taxonomy" id="698760"/>
    <lineage>
        <taxon>Bacteria</taxon>
        <taxon>Bacillati</taxon>
        <taxon>Actinomycetota</taxon>
        <taxon>Actinomycetes</taxon>
        <taxon>Kitasatosporales</taxon>
        <taxon>Streptomycetaceae</taxon>
        <taxon>Streptomyces</taxon>
    </lineage>
</organism>
<gene>
    <name evidence="1" type="ORF">STRTUCAR8_04798</name>
</gene>
<dbReference type="EMBL" id="AEJB01000012">
    <property type="protein sequence ID" value="ELP71244.1"/>
    <property type="molecule type" value="Genomic_DNA"/>
</dbReference>
<dbReference type="GeneID" id="97407841"/>
<keyword evidence="2" id="KW-1185">Reference proteome</keyword>
<dbReference type="PATRIC" id="fig|698760.3.peg.120"/>
<comment type="caution">
    <text evidence="1">The sequence shown here is derived from an EMBL/GenBank/DDBJ whole genome shotgun (WGS) entry which is preliminary data.</text>
</comment>
<evidence type="ECO:0000313" key="1">
    <source>
        <dbReference type="EMBL" id="ELP71244.1"/>
    </source>
</evidence>
<name>L7FJ92_STRT8</name>
<dbReference type="RefSeq" id="WP_006373402.1">
    <property type="nucleotide sequence ID" value="NZ_AEJB01000012.1"/>
</dbReference>